<keyword evidence="2" id="KW-1185">Reference proteome</keyword>
<dbReference type="EMBL" id="CAIIXF020000002">
    <property type="protein sequence ID" value="CAH1778127.1"/>
    <property type="molecule type" value="Genomic_DNA"/>
</dbReference>
<dbReference type="Proteomes" id="UP000749559">
    <property type="component" value="Unassembled WGS sequence"/>
</dbReference>
<dbReference type="Gene3D" id="3.90.550.10">
    <property type="entry name" value="Spore Coat Polysaccharide Biosynthesis Protein SpsA, Chain A"/>
    <property type="match status" value="1"/>
</dbReference>
<dbReference type="AlphaFoldDB" id="A0A8S4NAB3"/>
<feature type="non-terminal residue" evidence="1">
    <location>
        <position position="1"/>
    </location>
</feature>
<reference evidence="1" key="1">
    <citation type="submission" date="2022-03" db="EMBL/GenBank/DDBJ databases">
        <authorList>
            <person name="Martin C."/>
        </authorList>
    </citation>
    <scope>NUCLEOTIDE SEQUENCE</scope>
</reference>
<dbReference type="SUPFAM" id="SSF53448">
    <property type="entry name" value="Nucleotide-diphospho-sugar transferases"/>
    <property type="match status" value="1"/>
</dbReference>
<proteinExistence type="predicted"/>
<accession>A0A8S4NAB3</accession>
<protein>
    <recommendedName>
        <fullName evidence="3">Nucleotide-diphospho-sugar transferase domain-containing protein</fullName>
    </recommendedName>
</protein>
<organism evidence="1 2">
    <name type="scientific">Owenia fusiformis</name>
    <name type="common">Polychaete worm</name>
    <dbReference type="NCBI Taxonomy" id="6347"/>
    <lineage>
        <taxon>Eukaryota</taxon>
        <taxon>Metazoa</taxon>
        <taxon>Spiralia</taxon>
        <taxon>Lophotrochozoa</taxon>
        <taxon>Annelida</taxon>
        <taxon>Polychaeta</taxon>
        <taxon>Sedentaria</taxon>
        <taxon>Canalipalpata</taxon>
        <taxon>Sabellida</taxon>
        <taxon>Oweniida</taxon>
        <taxon>Oweniidae</taxon>
        <taxon>Owenia</taxon>
    </lineage>
</organism>
<evidence type="ECO:0008006" key="3">
    <source>
        <dbReference type="Google" id="ProtNLM"/>
    </source>
</evidence>
<name>A0A8S4NAB3_OWEFU</name>
<dbReference type="InterPro" id="IPR029044">
    <property type="entry name" value="Nucleotide-diphossugar_trans"/>
</dbReference>
<evidence type="ECO:0000313" key="2">
    <source>
        <dbReference type="Proteomes" id="UP000749559"/>
    </source>
</evidence>
<gene>
    <name evidence="1" type="ORF">OFUS_LOCUS5092</name>
</gene>
<sequence>AAVIKLSKPIENILIISLDDTFHREIAKRGFYPLRVNVDDIIIPKLQNRTKLSIWTTRLVLWRLMHHIGFEKVINFDADAIPLQDPLQYFDRYPRSEIIAMAATFPESISQTVGFSLNMGTCQLRDSHFMRVFWDEVARQSDNSTKKPDDQYIINYTLFIKGLEWNIVSSRRSFPGHNESAVMHRDVTGQTGDGLNTVALSAEKFCRATCMRNITNNLIVSHPQPSKLFFNYTSPNWNSSSTSKGLEWLKNNFAVQADV</sequence>
<comment type="caution">
    <text evidence="1">The sequence shown here is derived from an EMBL/GenBank/DDBJ whole genome shotgun (WGS) entry which is preliminary data.</text>
</comment>
<evidence type="ECO:0000313" key="1">
    <source>
        <dbReference type="EMBL" id="CAH1778127.1"/>
    </source>
</evidence>